<dbReference type="Gene3D" id="3.40.50.1820">
    <property type="entry name" value="alpha/beta hydrolase"/>
    <property type="match status" value="1"/>
</dbReference>
<dbReference type="InterPro" id="IPR029068">
    <property type="entry name" value="Glyas_Bleomycin-R_OHBP_Dase"/>
</dbReference>
<feature type="region of interest" description="Disordered" evidence="1">
    <location>
        <begin position="196"/>
        <end position="245"/>
    </location>
</feature>
<comment type="caution">
    <text evidence="3">The sequence shown here is derived from an EMBL/GenBank/DDBJ whole genome shotgun (WGS) entry which is preliminary data.</text>
</comment>
<dbReference type="EMBL" id="JBHTIR010000159">
    <property type="protein sequence ID" value="MFD0850854.1"/>
    <property type="molecule type" value="Genomic_DNA"/>
</dbReference>
<dbReference type="SUPFAM" id="SSF54593">
    <property type="entry name" value="Glyoxalase/Bleomycin resistance protein/Dihydroxybiphenyl dioxygenase"/>
    <property type="match status" value="1"/>
</dbReference>
<dbReference type="InterPro" id="IPR037523">
    <property type="entry name" value="VOC_core"/>
</dbReference>
<keyword evidence="3" id="KW-0378">Hydrolase</keyword>
<evidence type="ECO:0000259" key="2">
    <source>
        <dbReference type="PROSITE" id="PS51819"/>
    </source>
</evidence>
<protein>
    <submittedName>
        <fullName evidence="3">Alpha/beta fold hydrolase</fullName>
    </submittedName>
</protein>
<dbReference type="SUPFAM" id="SSF53474">
    <property type="entry name" value="alpha/beta-Hydrolases"/>
    <property type="match status" value="1"/>
</dbReference>
<dbReference type="CDD" id="cd07237">
    <property type="entry name" value="BphC1-RGP6_C_like"/>
    <property type="match status" value="1"/>
</dbReference>
<dbReference type="InterPro" id="IPR004360">
    <property type="entry name" value="Glyas_Fos-R_dOase_dom"/>
</dbReference>
<gene>
    <name evidence="3" type="ORF">ACFQ07_01290</name>
</gene>
<reference evidence="4" key="1">
    <citation type="journal article" date="2019" name="Int. J. Syst. Evol. Microbiol.">
        <title>The Global Catalogue of Microorganisms (GCM) 10K type strain sequencing project: providing services to taxonomists for standard genome sequencing and annotation.</title>
        <authorList>
            <consortium name="The Broad Institute Genomics Platform"/>
            <consortium name="The Broad Institute Genome Sequencing Center for Infectious Disease"/>
            <person name="Wu L."/>
            <person name="Ma J."/>
        </authorList>
    </citation>
    <scope>NUCLEOTIDE SEQUENCE [LARGE SCALE GENOMIC DNA]</scope>
    <source>
        <strain evidence="4">JCM 31696</strain>
    </source>
</reference>
<name>A0ABW3CAA3_9ACTN</name>
<evidence type="ECO:0000256" key="1">
    <source>
        <dbReference type="SAM" id="MobiDB-lite"/>
    </source>
</evidence>
<dbReference type="GO" id="GO:0016787">
    <property type="term" value="F:hydrolase activity"/>
    <property type="evidence" value="ECO:0007669"/>
    <property type="project" value="UniProtKB-KW"/>
</dbReference>
<evidence type="ECO:0000313" key="3">
    <source>
        <dbReference type="EMBL" id="MFD0850854.1"/>
    </source>
</evidence>
<dbReference type="InterPro" id="IPR050266">
    <property type="entry name" value="AB_hydrolase_sf"/>
</dbReference>
<dbReference type="PANTHER" id="PTHR43798">
    <property type="entry name" value="MONOACYLGLYCEROL LIPASE"/>
    <property type="match status" value="1"/>
</dbReference>
<dbReference type="Proteomes" id="UP001597083">
    <property type="component" value="Unassembled WGS sequence"/>
</dbReference>
<feature type="domain" description="VOC" evidence="2">
    <location>
        <begin position="43"/>
        <end position="167"/>
    </location>
</feature>
<feature type="compositionally biased region" description="Gly residues" evidence="1">
    <location>
        <begin position="227"/>
        <end position="236"/>
    </location>
</feature>
<dbReference type="InterPro" id="IPR029058">
    <property type="entry name" value="AB_hydrolase_fold"/>
</dbReference>
<dbReference type="Gene3D" id="3.10.180.10">
    <property type="entry name" value="2,3-Dihydroxybiphenyl 1,2-Dioxygenase, domain 1"/>
    <property type="match status" value="1"/>
</dbReference>
<dbReference type="Pfam" id="PF00903">
    <property type="entry name" value="Glyoxalase"/>
    <property type="match status" value="1"/>
</dbReference>
<keyword evidence="4" id="KW-1185">Reference proteome</keyword>
<dbReference type="PANTHER" id="PTHR43798:SF33">
    <property type="entry name" value="HYDROLASE, PUTATIVE (AFU_ORTHOLOGUE AFUA_2G14860)-RELATED"/>
    <property type="match status" value="1"/>
</dbReference>
<accession>A0ABW3CAA3</accession>
<proteinExistence type="predicted"/>
<sequence>MARIFVTTDPEGNRIELITGLREAATPFASEINNFGFQTRQGGAGHMFLLCTPGGGRERMLDFYGDLGFKLSDYIKDEVAPGVFVDAAFTHCNGRHHTLAFAEMPAPFKLHHFLVENNHMSDVGAGYDRVVEARVPLLHTLGMHPNDKMFSFYAHSPSGIAVEYGWGGLIIENDETWEVAQYDSISAWGHKNPMELGTALVGPQEPDGTRDGPRRAGQARRRTPGSRGQGGRGGRGPVTSTDTGFEIQSQDVQAGDHRLRVYTCGDPAKPAVLFLHGSGPGVSAPSNWAHLMPMFADEYYCIAPDVLGFGDSEHPDPAPAGGMPEYTSVRARSVIALLDALDVERAHF</sequence>
<dbReference type="PROSITE" id="PS51819">
    <property type="entry name" value="VOC"/>
    <property type="match status" value="1"/>
</dbReference>
<feature type="non-terminal residue" evidence="3">
    <location>
        <position position="348"/>
    </location>
</feature>
<evidence type="ECO:0000313" key="4">
    <source>
        <dbReference type="Proteomes" id="UP001597083"/>
    </source>
</evidence>
<organism evidence="3 4">
    <name type="scientific">Actinomadura adrarensis</name>
    <dbReference type="NCBI Taxonomy" id="1819600"/>
    <lineage>
        <taxon>Bacteria</taxon>
        <taxon>Bacillati</taxon>
        <taxon>Actinomycetota</taxon>
        <taxon>Actinomycetes</taxon>
        <taxon>Streptosporangiales</taxon>
        <taxon>Thermomonosporaceae</taxon>
        <taxon>Actinomadura</taxon>
    </lineage>
</organism>